<dbReference type="InterPro" id="IPR023213">
    <property type="entry name" value="CAT-like_dom_sf"/>
</dbReference>
<evidence type="ECO:0000256" key="2">
    <source>
        <dbReference type="ARBA" id="ARBA00022679"/>
    </source>
</evidence>
<dbReference type="InParanoid" id="A0A7N2M651"/>
<proteinExistence type="inferred from homology"/>
<evidence type="ECO:0000256" key="4">
    <source>
        <dbReference type="SAM" id="Phobius"/>
    </source>
</evidence>
<comment type="similarity">
    <text evidence="1">Belongs to the plant acyltransferase family.</text>
</comment>
<feature type="transmembrane region" description="Helical" evidence="4">
    <location>
        <begin position="268"/>
        <end position="290"/>
    </location>
</feature>
<name>A0A7N2M651_QUELO</name>
<keyword evidence="4" id="KW-0812">Transmembrane</keyword>
<dbReference type="Gramene" id="QL07p025149:mrna">
    <property type="protein sequence ID" value="QL07p025149:mrna"/>
    <property type="gene ID" value="QL07p025149"/>
</dbReference>
<dbReference type="Proteomes" id="UP000594261">
    <property type="component" value="Chromosome 7"/>
</dbReference>
<keyword evidence="2" id="KW-0808">Transferase</keyword>
<dbReference type="EMBL" id="LRBV02000007">
    <property type="status" value="NOT_ANNOTATED_CDS"/>
    <property type="molecule type" value="Genomic_DNA"/>
</dbReference>
<evidence type="ECO:0000313" key="6">
    <source>
        <dbReference type="Proteomes" id="UP000594261"/>
    </source>
</evidence>
<keyword evidence="4" id="KW-1133">Transmembrane helix</keyword>
<dbReference type="Gene3D" id="3.30.559.10">
    <property type="entry name" value="Chloramphenicol acetyltransferase-like domain"/>
    <property type="match status" value="1"/>
</dbReference>
<dbReference type="GO" id="GO:0016746">
    <property type="term" value="F:acyltransferase activity"/>
    <property type="evidence" value="ECO:0007669"/>
    <property type="project" value="UniProtKB-KW"/>
</dbReference>
<dbReference type="PANTHER" id="PTHR31623:SF36">
    <property type="entry name" value="STEMMADENINE O-ACETYLTRANSFERASE-LIKE"/>
    <property type="match status" value="1"/>
</dbReference>
<sequence>MMKDVDIISREIIRPSSQAIHHLKPFKLSLLDQFTPTTYVPLILFYSKSPQTSSTDHLKNSLSKTLNSFYPFSGRMKDNIFIDYYEEGIPYNEARVHCCLSKFLQNPKTESLNHFLPCFRKEPNPMETAQFAVQVNIFDCGGIAIGLCVSHKITDGITLSAFLNTWAATTGGPYCDYNSAELTEIELRGLVATLNESVAKIEIDVRILQGHERFTSMIKKLTVLQKTISGNGIEAWMTLDDYVMAILEQDAEFLALATLNPSVLSHEAIPSIIPVSIIVWYLYCCIPYVFESN</sequence>
<keyword evidence="3" id="KW-0012">Acyltransferase</keyword>
<keyword evidence="4" id="KW-0472">Membrane</keyword>
<evidence type="ECO:0000256" key="1">
    <source>
        <dbReference type="ARBA" id="ARBA00009861"/>
    </source>
</evidence>
<dbReference type="PANTHER" id="PTHR31623">
    <property type="entry name" value="F21J9.9"/>
    <property type="match status" value="1"/>
</dbReference>
<keyword evidence="6" id="KW-1185">Reference proteome</keyword>
<dbReference type="Pfam" id="PF02458">
    <property type="entry name" value="Transferase"/>
    <property type="match status" value="1"/>
</dbReference>
<evidence type="ECO:0000313" key="5">
    <source>
        <dbReference type="EnsemblPlants" id="QL07p025149:mrna"/>
    </source>
</evidence>
<dbReference type="EnsemblPlants" id="QL07p025149:mrna">
    <property type="protein sequence ID" value="QL07p025149:mrna"/>
    <property type="gene ID" value="QL07p025149"/>
</dbReference>
<dbReference type="AlphaFoldDB" id="A0A7N2M651"/>
<evidence type="ECO:0000256" key="3">
    <source>
        <dbReference type="ARBA" id="ARBA00023315"/>
    </source>
</evidence>
<evidence type="ECO:0008006" key="7">
    <source>
        <dbReference type="Google" id="ProtNLM"/>
    </source>
</evidence>
<organism evidence="5 6">
    <name type="scientific">Quercus lobata</name>
    <name type="common">Valley oak</name>
    <dbReference type="NCBI Taxonomy" id="97700"/>
    <lineage>
        <taxon>Eukaryota</taxon>
        <taxon>Viridiplantae</taxon>
        <taxon>Streptophyta</taxon>
        <taxon>Embryophyta</taxon>
        <taxon>Tracheophyta</taxon>
        <taxon>Spermatophyta</taxon>
        <taxon>Magnoliopsida</taxon>
        <taxon>eudicotyledons</taxon>
        <taxon>Gunneridae</taxon>
        <taxon>Pentapetalae</taxon>
        <taxon>rosids</taxon>
        <taxon>fabids</taxon>
        <taxon>Fagales</taxon>
        <taxon>Fagaceae</taxon>
        <taxon>Quercus</taxon>
    </lineage>
</organism>
<reference evidence="5" key="2">
    <citation type="submission" date="2021-01" db="UniProtKB">
        <authorList>
            <consortium name="EnsemblPlants"/>
        </authorList>
    </citation>
    <scope>IDENTIFICATION</scope>
</reference>
<reference evidence="5 6" key="1">
    <citation type="journal article" date="2016" name="G3 (Bethesda)">
        <title>First Draft Assembly and Annotation of the Genome of a California Endemic Oak Quercus lobata Nee (Fagaceae).</title>
        <authorList>
            <person name="Sork V.L."/>
            <person name="Fitz-Gibbon S.T."/>
            <person name="Puiu D."/>
            <person name="Crepeau M."/>
            <person name="Gugger P.F."/>
            <person name="Sherman R."/>
            <person name="Stevens K."/>
            <person name="Langley C.H."/>
            <person name="Pellegrini M."/>
            <person name="Salzberg S.L."/>
        </authorList>
    </citation>
    <scope>NUCLEOTIDE SEQUENCE [LARGE SCALE GENOMIC DNA]</scope>
    <source>
        <strain evidence="5 6">cv. SW786</strain>
    </source>
</reference>
<protein>
    <recommendedName>
        <fullName evidence="7">Salutaridinol 7-O-acetyltransferase</fullName>
    </recommendedName>
</protein>
<accession>A0A7N2M651</accession>